<protein>
    <recommendedName>
        <fullName evidence="7">HEAT repeat-containing protein 1</fullName>
    </recommendedName>
</protein>
<comment type="function">
    <text evidence="7">Involved in nucleolar processing of pre-18S ribosomal RNA.</text>
</comment>
<dbReference type="GO" id="GO:0000462">
    <property type="term" value="P:maturation of SSU-rRNA from tricistronic rRNA transcript (SSU-rRNA, 5.8S rRNA, LSU-rRNA)"/>
    <property type="evidence" value="ECO:0007669"/>
    <property type="project" value="TreeGrafter"/>
</dbReference>
<evidence type="ECO:0000256" key="1">
    <source>
        <dbReference type="ARBA" id="ARBA00004604"/>
    </source>
</evidence>
<feature type="domain" description="BP28 C-terminal" evidence="8">
    <location>
        <begin position="1864"/>
        <end position="2018"/>
    </location>
</feature>
<dbReference type="STRING" id="6573.A0A210PNP6"/>
<dbReference type="GO" id="GO:0032040">
    <property type="term" value="C:small-subunit processome"/>
    <property type="evidence" value="ECO:0007669"/>
    <property type="project" value="TreeGrafter"/>
</dbReference>
<dbReference type="SUPFAM" id="SSF48371">
    <property type="entry name" value="ARM repeat"/>
    <property type="match status" value="3"/>
</dbReference>
<accession>A0A210PNP6</accession>
<evidence type="ECO:0000313" key="10">
    <source>
        <dbReference type="Proteomes" id="UP000242188"/>
    </source>
</evidence>
<keyword evidence="6 7" id="KW-0687">Ribonucleoprotein</keyword>
<keyword evidence="3 7" id="KW-0690">Ribosome biogenesis</keyword>
<dbReference type="InterPro" id="IPR011989">
    <property type="entry name" value="ARM-like"/>
</dbReference>
<comment type="caution">
    <text evidence="9">The sequence shown here is derived from an EMBL/GenBank/DDBJ whole genome shotgun (WGS) entry which is preliminary data.</text>
</comment>
<keyword evidence="5 7" id="KW-0539">Nucleus</keyword>
<dbReference type="EMBL" id="NEDP02005572">
    <property type="protein sequence ID" value="OWF38112.1"/>
    <property type="molecule type" value="Genomic_DNA"/>
</dbReference>
<keyword evidence="4 7" id="KW-0698">rRNA processing</keyword>
<sequence>MTSLAKQLERLAVPHTQTIYGEDQRKKSLLFDPSEAASIDKETFYNLGINGLEELETIDASFQEYESNLFAESSMSFERSVQSSDVNDRLNETLSQFLLHLSPYCLLKPAHKALEWLIYRYHIHQYNVDELVMCVLPYHESKTFVRVIQLLPLDAKTASKWDWLKQIQKSGVHLAKMTLVNHCRTNHAFLSTVCDMVYKSVKVHIQYSEKLPHLRTLFSFFTTTVIGVLDSEKVKEELVSTLLAHISHGLRSKILDYKAASYMIMAQLLFKAKLQKTLLETLMNGMCKHLSAQLLQEAVSCLLLMFQTQDISKLTNRAFKHLCRQTTLVDCLAHMTTSFKADSLIQTFLLKLIPCAVREHSILTSSGNSSDSDSGGGVPQYLSQLYTLMSTASLSQSTTKLAIREIVQSYVRYWPRVIGEEEKSDFNRSLRSIVRLLEGRYYTALDEAVEEVLKETKNDAVRDIVKAFLHLSVGAIQDDDEESSGMSLLLLNHQNCVIRRETTQRFMKNISNMEESDFVSDTLMARLQDDDVGVVLAVLSPKENIWKFVKDQTKLFEVLYMLNTKREQEKFKKTRGKGEWKQVELLSLELMCKCPKDFEDKAMATGIRYFFTVGGDQIALEMCNCLMMSPVGKQSSVLQKFGEITKDYIKSVDKLGPHNRGGFNLAVVRNLGKCMADLDKDEVLDLIDLWSSNWKLNRTKCLVLLLVDYLLENNNCTLDLCVRQMDFIQRALMQDKEVEHRNVQETILPCSLEDAVNEVYKYLNNQKGLIEEFTLMLLHRTIEYIGRFKSYMPETNFWRCCDDKLDSDKDKLTVLLVKTFNLLLKSTSVSKHFHKQYRELLLKYTKEIYPDILALLRILGLMWTQHCNPDHSVLKLTVITQASALQIGNAHLLNVTPEQIKVITSNFTPVLMNLMVAMTSPHQGLRDSAVGCVVAMGTMLKETDHEMLPLVKKLIRCQPEILADSNYVSQVLSSVFKDCDKESTMETPRKKRKSVTRNLKAKALDMIVAIIVAMETPAFIQRAALELLQGLETQKLLQDLFPLLTKLMADIDSDNANNTKFDCVRLILQRFSHETASLLPSGGQGLQLFTKALQTSSGPDDSSTTVQLCALGQIDKILYKALSEESQRAILTCLIDVWVGTESHVVSGAVRKVIKQLPLESADVVEELQSCWKATSTSANTVKETKRRKRQQAETDEEFNRPGWRRATMILEGIHEKKRLANCKLLLPVCFQLLTRVLDSDQHSSAEYIKQLILSLVNHICVRIQSGEEEKEAIKEEKFNMELIVQTIRTSSNPQTHNQALLVLTTAARLYPEHLLHNVMSVFTFMGANILRQDDAYSIEIIGRILENVIPALITACEQRTKVPRGVSNKVEDVITMVIRVFVDAYSHIPDHRRLMLFTKLVKIVGDDLYLWRTLLLLVAHLVTRGTQSSDDTPATEREILSKDMEFCLQLSGQFSVTTQLEFATAAIKYLGELPDDKTEEKLAQRVAQPHSLGKLRKEDTEIYNVKVHSAKQLRHFKYKVVELLISLYTNQVYIVQVSNCKDASLLIKFKGLLQTILEFLSKVSKATDTYQETITARFWRAFQHKVYDLLEKVVTLLPEDMFVEVVSSLMDHSLPNVQRKALELLNTNLHQKRVALTKHEVSLLLPLVDKTRGIIERTCLVAGGVEETIVNAQTALYGLKLLCRHLGENNPHTFIKVLKLAVRVFSERGDNLQLSACALLCIAEISQVLRIHVIAHLSSFMPQIITCLENHDTLLTNELFLMSVVTTLQKVVENLSNFLSPYIKDIILQVCCLSALDTELDVMKKPQTQQRLKNTRSSLSTVLPFRVMLPSVSNCFENFSNNDLMCVKPLMSLLEDHIANMSRDDLTSNLPQLQAFFLVCLDFRAKHPDVEESDMTLIEGSIMQTIISMVMKLSESTFRPFLLKLYDWGTRESDIKARVTVFYRLAQSLAEKLKSLFTLFAGHFVQHAADLLDLNNSSKTGKGYFGKGKQYRRMSHQLLVHVIDCLQKCFLYDTEGFLNKERFDCLMQPLVDQLDNIGRSENLYRKRVDHHLVPCLVQMAVAIQDDSLWKTLNYQILLKTRHEEPKVRLGALNAVDELHKKLGEDYLGLLPETIPFLAELMEDECEEVEKECQAVIGEMEKTLGEPLQKYF</sequence>
<evidence type="ECO:0000256" key="7">
    <source>
        <dbReference type="RuleBase" id="RU367065"/>
    </source>
</evidence>
<comment type="similarity">
    <text evidence="2 7">Belongs to the HEATR1/UTP10 family.</text>
</comment>
<evidence type="ECO:0000256" key="6">
    <source>
        <dbReference type="ARBA" id="ARBA00023274"/>
    </source>
</evidence>
<dbReference type="InterPro" id="IPR022125">
    <property type="entry name" value="U3snoRNP10_N"/>
</dbReference>
<dbReference type="InterPro" id="IPR012954">
    <property type="entry name" value="BP28_C_dom"/>
</dbReference>
<dbReference type="GO" id="GO:0030686">
    <property type="term" value="C:90S preribosome"/>
    <property type="evidence" value="ECO:0007669"/>
    <property type="project" value="TreeGrafter"/>
</dbReference>
<dbReference type="PANTHER" id="PTHR13457">
    <property type="entry name" value="BAP28"/>
    <property type="match status" value="1"/>
</dbReference>
<proteinExistence type="inferred from homology"/>
<evidence type="ECO:0000256" key="4">
    <source>
        <dbReference type="ARBA" id="ARBA00022552"/>
    </source>
</evidence>
<comment type="subcellular location">
    <subcellularLocation>
        <location evidence="1 7">Nucleus</location>
        <location evidence="1 7">Nucleolus</location>
    </subcellularLocation>
</comment>
<evidence type="ECO:0000256" key="5">
    <source>
        <dbReference type="ARBA" id="ARBA00023242"/>
    </source>
</evidence>
<dbReference type="Pfam" id="PF12397">
    <property type="entry name" value="U3snoRNP10"/>
    <property type="match status" value="1"/>
</dbReference>
<gene>
    <name evidence="9" type="ORF">KP79_PYT08860</name>
</gene>
<dbReference type="Pfam" id="PF23243">
    <property type="entry name" value="HEAT_HEATR1"/>
    <property type="match status" value="1"/>
</dbReference>
<reference evidence="9 10" key="1">
    <citation type="journal article" date="2017" name="Nat. Ecol. Evol.">
        <title>Scallop genome provides insights into evolution of bilaterian karyotype and development.</title>
        <authorList>
            <person name="Wang S."/>
            <person name="Zhang J."/>
            <person name="Jiao W."/>
            <person name="Li J."/>
            <person name="Xun X."/>
            <person name="Sun Y."/>
            <person name="Guo X."/>
            <person name="Huan P."/>
            <person name="Dong B."/>
            <person name="Zhang L."/>
            <person name="Hu X."/>
            <person name="Sun X."/>
            <person name="Wang J."/>
            <person name="Zhao C."/>
            <person name="Wang Y."/>
            <person name="Wang D."/>
            <person name="Huang X."/>
            <person name="Wang R."/>
            <person name="Lv J."/>
            <person name="Li Y."/>
            <person name="Zhang Z."/>
            <person name="Liu B."/>
            <person name="Lu W."/>
            <person name="Hui Y."/>
            <person name="Liang J."/>
            <person name="Zhou Z."/>
            <person name="Hou R."/>
            <person name="Li X."/>
            <person name="Liu Y."/>
            <person name="Li H."/>
            <person name="Ning X."/>
            <person name="Lin Y."/>
            <person name="Zhao L."/>
            <person name="Xing Q."/>
            <person name="Dou J."/>
            <person name="Li Y."/>
            <person name="Mao J."/>
            <person name="Guo H."/>
            <person name="Dou H."/>
            <person name="Li T."/>
            <person name="Mu C."/>
            <person name="Jiang W."/>
            <person name="Fu Q."/>
            <person name="Fu X."/>
            <person name="Miao Y."/>
            <person name="Liu J."/>
            <person name="Yu Q."/>
            <person name="Li R."/>
            <person name="Liao H."/>
            <person name="Li X."/>
            <person name="Kong Y."/>
            <person name="Jiang Z."/>
            <person name="Chourrout D."/>
            <person name="Li R."/>
            <person name="Bao Z."/>
        </authorList>
    </citation>
    <scope>NUCLEOTIDE SEQUENCE [LARGE SCALE GENOMIC DNA]</scope>
    <source>
        <strain evidence="9 10">PY_sf001</strain>
    </source>
</reference>
<dbReference type="InterPro" id="IPR056473">
    <property type="entry name" value="HEAT_Utp10/HEAT1"/>
</dbReference>
<dbReference type="SMART" id="SM01036">
    <property type="entry name" value="BP28CT"/>
    <property type="match status" value="1"/>
</dbReference>
<dbReference type="Pfam" id="PF08146">
    <property type="entry name" value="BP28CT"/>
    <property type="match status" value="1"/>
</dbReference>
<dbReference type="OrthoDB" id="31183at2759"/>
<dbReference type="Gene3D" id="1.25.10.10">
    <property type="entry name" value="Leucine-rich Repeat Variant"/>
    <property type="match status" value="2"/>
</dbReference>
<organism evidence="9 10">
    <name type="scientific">Mizuhopecten yessoensis</name>
    <name type="common">Japanese scallop</name>
    <name type="synonym">Patinopecten yessoensis</name>
    <dbReference type="NCBI Taxonomy" id="6573"/>
    <lineage>
        <taxon>Eukaryota</taxon>
        <taxon>Metazoa</taxon>
        <taxon>Spiralia</taxon>
        <taxon>Lophotrochozoa</taxon>
        <taxon>Mollusca</taxon>
        <taxon>Bivalvia</taxon>
        <taxon>Autobranchia</taxon>
        <taxon>Pteriomorphia</taxon>
        <taxon>Pectinida</taxon>
        <taxon>Pectinoidea</taxon>
        <taxon>Pectinidae</taxon>
        <taxon>Mizuhopecten</taxon>
    </lineage>
</organism>
<keyword evidence="10" id="KW-1185">Reference proteome</keyword>
<dbReference type="InterPro" id="IPR016024">
    <property type="entry name" value="ARM-type_fold"/>
</dbReference>
<dbReference type="Proteomes" id="UP000242188">
    <property type="component" value="Unassembled WGS sequence"/>
</dbReference>
<dbReference type="GO" id="GO:0030515">
    <property type="term" value="F:snoRNA binding"/>
    <property type="evidence" value="ECO:0007669"/>
    <property type="project" value="TreeGrafter"/>
</dbReference>
<evidence type="ECO:0000313" key="9">
    <source>
        <dbReference type="EMBL" id="OWF38112.1"/>
    </source>
</evidence>
<evidence type="ECO:0000256" key="3">
    <source>
        <dbReference type="ARBA" id="ARBA00022517"/>
    </source>
</evidence>
<evidence type="ECO:0000259" key="8">
    <source>
        <dbReference type="SMART" id="SM01036"/>
    </source>
</evidence>
<dbReference type="GO" id="GO:0034455">
    <property type="term" value="C:t-UTP complex"/>
    <property type="evidence" value="ECO:0007669"/>
    <property type="project" value="TreeGrafter"/>
</dbReference>
<name>A0A210PNP6_MIZYE</name>
<dbReference type="GO" id="GO:0045943">
    <property type="term" value="P:positive regulation of transcription by RNA polymerase I"/>
    <property type="evidence" value="ECO:0007669"/>
    <property type="project" value="TreeGrafter"/>
</dbReference>
<evidence type="ECO:0000256" key="2">
    <source>
        <dbReference type="ARBA" id="ARBA00010559"/>
    </source>
</evidence>
<dbReference type="PANTHER" id="PTHR13457:SF1">
    <property type="entry name" value="HEAT REPEAT-CONTAINING PROTEIN 1"/>
    <property type="match status" value="1"/>
</dbReference>
<dbReference type="InterPro" id="IPR040191">
    <property type="entry name" value="UTP10"/>
</dbReference>